<name>A0A3G5A5G0_9VIRU</name>
<keyword evidence="1" id="KW-0472">Membrane</keyword>
<keyword evidence="1" id="KW-1133">Transmembrane helix</keyword>
<feature type="transmembrane region" description="Helical" evidence="1">
    <location>
        <begin position="36"/>
        <end position="57"/>
    </location>
</feature>
<proteinExistence type="predicted"/>
<evidence type="ECO:0000256" key="1">
    <source>
        <dbReference type="SAM" id="Phobius"/>
    </source>
</evidence>
<sequence>LSPIKIILNLYVFSKLGDLREVSDLEELGDLEELDIFIINDTTIYILYLVLSNIYIFNTNNLRSNYLLIFYTNDLT</sequence>
<organism evidence="2">
    <name type="scientific">Homavirus sp</name>
    <dbReference type="NCBI Taxonomy" id="2487769"/>
    <lineage>
        <taxon>Viruses</taxon>
        <taxon>Varidnaviria</taxon>
        <taxon>Bamfordvirae</taxon>
        <taxon>Nucleocytoviricota</taxon>
        <taxon>Megaviricetes</taxon>
        <taxon>Imitervirales</taxon>
        <taxon>Mimiviridae</taxon>
        <taxon>Klosneuvirinae</taxon>
    </lineage>
</organism>
<protein>
    <submittedName>
        <fullName evidence="2">Uncharacterized protein</fullName>
    </submittedName>
</protein>
<reference evidence="2" key="1">
    <citation type="submission" date="2018-10" db="EMBL/GenBank/DDBJ databases">
        <title>Hidden diversity of soil giant viruses.</title>
        <authorList>
            <person name="Schulz F."/>
            <person name="Alteio L."/>
            <person name="Goudeau D."/>
            <person name="Ryan E.M."/>
            <person name="Malmstrom R.R."/>
            <person name="Blanchard J."/>
            <person name="Woyke T."/>
        </authorList>
    </citation>
    <scope>NUCLEOTIDE SEQUENCE</scope>
    <source>
        <strain evidence="2">HOV1</strain>
    </source>
</reference>
<dbReference type="EMBL" id="MK072382">
    <property type="protein sequence ID" value="AYV82418.1"/>
    <property type="molecule type" value="Genomic_DNA"/>
</dbReference>
<keyword evidence="1" id="KW-0812">Transmembrane</keyword>
<accession>A0A3G5A5G0</accession>
<gene>
    <name evidence="2" type="ORF">Homavirus51_1</name>
</gene>
<evidence type="ECO:0000313" key="2">
    <source>
        <dbReference type="EMBL" id="AYV82418.1"/>
    </source>
</evidence>
<feature type="non-terminal residue" evidence="2">
    <location>
        <position position="1"/>
    </location>
</feature>